<feature type="domain" description="Cyclic nucleotide-binding" evidence="13">
    <location>
        <begin position="1022"/>
        <end position="1073"/>
    </location>
</feature>
<keyword evidence="6" id="KW-0406">Ion transport</keyword>
<gene>
    <name evidence="14" type="ORF">DYB32_001195</name>
</gene>
<dbReference type="InterPro" id="IPR002777">
    <property type="entry name" value="PFD_beta-like"/>
</dbReference>
<dbReference type="Pfam" id="PF00520">
    <property type="entry name" value="Ion_trans"/>
    <property type="match status" value="3"/>
</dbReference>
<keyword evidence="11" id="KW-0175">Coiled coil</keyword>
<dbReference type="EMBL" id="QUSY01000047">
    <property type="protein sequence ID" value="RHY34020.1"/>
    <property type="molecule type" value="Genomic_DNA"/>
</dbReference>
<dbReference type="PANTHER" id="PTHR45638:SF11">
    <property type="entry name" value="CYCLIC NUCLEOTIDE-GATED CATION CHANNEL SUBUNIT A"/>
    <property type="match status" value="1"/>
</dbReference>
<sequence>MSRAGARASQDNRGRINTRKLSTSVIMVVQQRQNRWTIDAESKWLSAWNAVLLVAIIHAVFCVSFVVSFQLYDDVHATHDRLDFLELLFAIDIVVNMHTTFYESGNVVMELWRTRAKYLCSPAFVLDVIPLLPLRRCFAPDPIATVGKCVDLLKIIRLLRLPKCILHVEHLLAKYFTLVKRIKIVGACIAVSHVLACVRGWYYPNDHNDHGRRLSGSSGDPWIPIPSTTPGRDYLASAFWSFGILSGLFEGELPRTINASLLTLVVMLSGLFLFPYICGTFSMISKCTSQRTEAFDAKRNQLKYIMAYHRVPNDVQQRAIDYIVISHHVTLDGPKRTALLCLLLLATYHLTSCMYFCMTEVDGFSSRPGQDWLPPVAFKLAPWNATHMVDGLNETHEIGSPSYRNITWNQYSHSFYYAASVITSLGRGIEPDTVHQYMFHYVFMVFGFIFMAYIIDEVQKGITASAVEQVAFLSRRANILWFLQQQHVPPHIHRRVNSFLEFWWSAHRGADINALLSPLPLQTRRDILSHVCHAVLARFQLLRQVTNDPIAGAALFGNLSAAFLDAIHIRLYGQDETIFTAGDYANGTYFLVEGRVVVDKTPPRRVAIGMPFGLAALDVGSPDAIYYKHTTVALSGCIVAFLSQGGISTLLQLMPTFVDELQTRDLRVASQTQLVPSVRWPTLATNSAAHLHKSAIDPDAPVVILWELCTFVGMSYQCIGVPFRMAFGRSADVSSTDSVVMALEVFFLLDMVLRLHLGYYEYGNKVMDPRVIRQRYVRSLACLMDVLAILPLQLVNWVASSDIRSESWNANKLVRMYKLSSMLSRFEQRFVTLNIHVRMFQLLLYTFFLSHWVGCIWFNFASNETNLSTSTAFGLNSWLPPASLQNKTVTFQYYATLFWGFGTMSGCSPRNLPTTTVERFFNVFGILCGVFLFSYVLGNLADIVKVVDGHNRAFYAKLSTLRLFLTKYRFPPKIEDRIKHYYFYQTFHSIHQESILSACLPPSLVTDTRMFLLQPIMDQVEFLQGTDPHSRQAIRMVVSLLVQQLIPRGKVICKQGDIGLEMFFVYAGCLDVLVTETIRAPSSRPKLAASPSIRTQRMESVIQMFQRATKTAPTPRPLQSGSVSMRFSDASVARRLMRIEVQSPLYIRWLQVLSVCIVYQALYVPYTICFNVAIESTAVMRASILLNIVTDAAFAFDIWFRLHLVANDTSLEFYEGAIAGRGSYRWPAKAVDVLCVLPLDYVGYAAIDAAIGRHALYFLRLNRCAKLVRLPHALSEITRLSLANDVNFLRKLVAVYLCIIYWVGCLYFCLTYVDGYGDDWHSWLPVKDFEAAHTAANDIHRLLRAMYFSTGIFTNTGASAFRSSQLTAAVGVTLLPTTVYEYVFVIGVCLCCLFLTSYFIGQVSTMFVCLTQHEVEFRIHEMYTESYIGRTPLKTSLRLRLYKFLNYWWHAHRGVRHDDILQELPPEIKGHAMVFMAHNALTTFVTTFFAPLRAEPGELDMVSPRLLRFRIACGLRLEIYPHDEYVIVEGDIATTMYFVVSGSLLTTHHNNSTAIHRYREGHFFGETNFLTAPCAPASVKTLRACELLALPATGLVDAMDGVPHFKQAYQTVVEMYGGGNKDDVAIESIGAKLKFIHPTFLHGTVPTTDRDYWDAFRRFLHLVHVSHAKEIELDASAAYKFLDCSCCHGAVATIMCPICRANFCTGCNFLVHLNTEREAHLEETKPIHAARRLFIMYYFAKRWKLRAQQAIAARKAKLGQDGPPTSVNEHDSRAEMCQLLETGFVGSGATKWEVDLLPHTLVHPTRYGRHTDRLGMMDISCRDLALLELQSSILTNDDSVDPFDLDTAFAVAENEPLEFHGHIQLNETAPILPESVAGAYFWLNPTTKQAFASSEKVLAQGMCGGAAFTKQGRKVVGLIEGIVPVVENASPAYKTLENHVSVLADQRQLFAQQQNENSMVKQELDLLADGAKVFKLVGPVLLKQDTAEAKSNVTKRLEFIQKEMEKVEKKLAAKEEEAVKIRQNIASIQMQMQKNAAESAGTAAAQAQAQLGR</sequence>
<dbReference type="PANTHER" id="PTHR45638">
    <property type="entry name" value="CYCLIC NUCLEOTIDE-GATED CATION CHANNEL SUBUNIT A"/>
    <property type="match status" value="1"/>
</dbReference>
<dbReference type="CDD" id="cd00038">
    <property type="entry name" value="CAP_ED"/>
    <property type="match status" value="2"/>
</dbReference>
<dbReference type="Gene3D" id="2.60.120.10">
    <property type="entry name" value="Jelly Rolls"/>
    <property type="match status" value="3"/>
</dbReference>
<feature type="transmembrane region" description="Helical" evidence="12">
    <location>
        <begin position="920"/>
        <end position="941"/>
    </location>
</feature>
<dbReference type="InterPro" id="IPR018488">
    <property type="entry name" value="cNMP-bd_CS"/>
</dbReference>
<evidence type="ECO:0000256" key="8">
    <source>
        <dbReference type="ARBA" id="ARBA00023186"/>
    </source>
</evidence>
<evidence type="ECO:0000313" key="14">
    <source>
        <dbReference type="EMBL" id="RHY34020.1"/>
    </source>
</evidence>
<dbReference type="GO" id="GO:0006457">
    <property type="term" value="P:protein folding"/>
    <property type="evidence" value="ECO:0007669"/>
    <property type="project" value="InterPro"/>
</dbReference>
<dbReference type="CDD" id="cd23161">
    <property type="entry name" value="Prefoldin_6"/>
    <property type="match status" value="1"/>
</dbReference>
<dbReference type="InterPro" id="IPR009053">
    <property type="entry name" value="Prefoldin"/>
</dbReference>
<dbReference type="SUPFAM" id="SSF81324">
    <property type="entry name" value="Voltage-gated potassium channels"/>
    <property type="match status" value="4"/>
</dbReference>
<feature type="transmembrane region" description="Helical" evidence="12">
    <location>
        <begin position="739"/>
        <end position="757"/>
    </location>
</feature>
<comment type="similarity">
    <text evidence="2">Belongs to the prefoldin subunit beta family.</text>
</comment>
<proteinExistence type="inferred from homology"/>
<dbReference type="GO" id="GO:0016020">
    <property type="term" value="C:membrane"/>
    <property type="evidence" value="ECO:0007669"/>
    <property type="project" value="UniProtKB-SubCell"/>
</dbReference>
<comment type="subcellular location">
    <subcellularLocation>
        <location evidence="1">Membrane</location>
        <topology evidence="1">Multi-pass membrane protein</topology>
    </subcellularLocation>
</comment>
<dbReference type="PROSITE" id="PS50042">
    <property type="entry name" value="CNMP_BINDING_3"/>
    <property type="match status" value="3"/>
</dbReference>
<dbReference type="PROSITE" id="PS00888">
    <property type="entry name" value="CNMP_BINDING_1"/>
    <property type="match status" value="1"/>
</dbReference>
<feature type="transmembrane region" description="Helical" evidence="12">
    <location>
        <begin position="777"/>
        <end position="799"/>
    </location>
</feature>
<keyword evidence="4 12" id="KW-0812">Transmembrane</keyword>
<evidence type="ECO:0000256" key="7">
    <source>
        <dbReference type="ARBA" id="ARBA00023136"/>
    </source>
</evidence>
<dbReference type="Gene3D" id="1.10.287.370">
    <property type="match status" value="1"/>
</dbReference>
<dbReference type="FunFam" id="1.10.287.370:FF:000003">
    <property type="entry name" value="Prefoldin subunit 6"/>
    <property type="match status" value="1"/>
</dbReference>
<keyword evidence="3" id="KW-0813">Transport</keyword>
<dbReference type="Gene3D" id="1.10.287.630">
    <property type="entry name" value="Helix hairpin bin"/>
    <property type="match status" value="1"/>
</dbReference>
<keyword evidence="15" id="KW-1185">Reference proteome</keyword>
<feature type="domain" description="Cyclic nucleotide-binding" evidence="13">
    <location>
        <begin position="1508"/>
        <end position="1590"/>
    </location>
</feature>
<dbReference type="VEuPathDB" id="FungiDB:H310_00306"/>
<dbReference type="InterPro" id="IPR014710">
    <property type="entry name" value="RmlC-like_jellyroll"/>
</dbReference>
<name>A0A3R7AEM0_9STRA</name>
<dbReference type="VEuPathDB" id="FungiDB:H310_00152"/>
<reference evidence="14 15" key="1">
    <citation type="submission" date="2018-08" db="EMBL/GenBank/DDBJ databases">
        <title>Aphanomyces genome sequencing and annotation.</title>
        <authorList>
            <person name="Minardi D."/>
            <person name="Oidtmann B."/>
            <person name="Van Der Giezen M."/>
            <person name="Studholme D.J."/>
        </authorList>
    </citation>
    <scope>NUCLEOTIDE SEQUENCE [LARGE SCALE GENOMIC DNA]</scope>
    <source>
        <strain evidence="14 15">NJM0002</strain>
    </source>
</reference>
<evidence type="ECO:0000256" key="3">
    <source>
        <dbReference type="ARBA" id="ARBA00022448"/>
    </source>
</evidence>
<keyword evidence="8" id="KW-0143">Chaperone</keyword>
<dbReference type="Proteomes" id="UP000285060">
    <property type="component" value="Unassembled WGS sequence"/>
</dbReference>
<feature type="transmembrane region" description="Helical" evidence="12">
    <location>
        <begin position="337"/>
        <end position="357"/>
    </location>
</feature>
<evidence type="ECO:0000256" key="4">
    <source>
        <dbReference type="ARBA" id="ARBA00022692"/>
    </source>
</evidence>
<evidence type="ECO:0000256" key="12">
    <source>
        <dbReference type="SAM" id="Phobius"/>
    </source>
</evidence>
<evidence type="ECO:0000256" key="9">
    <source>
        <dbReference type="ARBA" id="ARBA00023286"/>
    </source>
</evidence>
<evidence type="ECO:0000259" key="13">
    <source>
        <dbReference type="PROSITE" id="PS50042"/>
    </source>
</evidence>
<feature type="transmembrane region" description="Helical" evidence="12">
    <location>
        <begin position="50"/>
        <end position="72"/>
    </location>
</feature>
<dbReference type="SMART" id="SM00100">
    <property type="entry name" value="cNMP"/>
    <property type="match status" value="3"/>
</dbReference>
<dbReference type="InterPro" id="IPR000595">
    <property type="entry name" value="cNMP-bd_dom"/>
</dbReference>
<dbReference type="GO" id="GO:0044877">
    <property type="term" value="F:protein-containing complex binding"/>
    <property type="evidence" value="ECO:0007669"/>
    <property type="project" value="TreeGrafter"/>
</dbReference>
<dbReference type="GO" id="GO:0005221">
    <property type="term" value="F:intracellularly cyclic nucleotide-activated monoatomic cation channel activity"/>
    <property type="evidence" value="ECO:0007669"/>
    <property type="project" value="InterPro"/>
</dbReference>
<accession>A0A3R7AEM0</accession>
<dbReference type="InterPro" id="IPR018490">
    <property type="entry name" value="cNMP-bd_dom_sf"/>
</dbReference>
<organism evidence="14 15">
    <name type="scientific">Aphanomyces invadans</name>
    <dbReference type="NCBI Taxonomy" id="157072"/>
    <lineage>
        <taxon>Eukaryota</taxon>
        <taxon>Sar</taxon>
        <taxon>Stramenopiles</taxon>
        <taxon>Oomycota</taxon>
        <taxon>Saprolegniomycetes</taxon>
        <taxon>Saprolegniales</taxon>
        <taxon>Verrucalvaceae</taxon>
        <taxon>Aphanomyces</taxon>
    </lineage>
</organism>
<dbReference type="Gene3D" id="1.10.287.70">
    <property type="match status" value="4"/>
</dbReference>
<dbReference type="Pfam" id="PF01920">
    <property type="entry name" value="Prefoldin_2"/>
    <property type="match status" value="1"/>
</dbReference>
<keyword evidence="9" id="KW-1071">Ligand-gated ion channel</keyword>
<evidence type="ECO:0000256" key="5">
    <source>
        <dbReference type="ARBA" id="ARBA00022989"/>
    </source>
</evidence>
<dbReference type="VEuPathDB" id="FungiDB:H310_00148"/>
<feature type="transmembrane region" description="Helical" evidence="12">
    <location>
        <begin position="842"/>
        <end position="860"/>
    </location>
</feature>
<dbReference type="InterPro" id="IPR005821">
    <property type="entry name" value="Ion_trans_dom"/>
</dbReference>
<feature type="transmembrane region" description="Helical" evidence="12">
    <location>
        <begin position="1293"/>
        <end position="1313"/>
    </location>
</feature>
<comment type="caution">
    <text evidence="14">The sequence shown here is derived from an EMBL/GenBank/DDBJ whole genome shotgun (WGS) entry which is preliminary data.</text>
</comment>
<feature type="coiled-coil region" evidence="11">
    <location>
        <begin position="1990"/>
        <end position="2031"/>
    </location>
</feature>
<dbReference type="GO" id="GO:0051082">
    <property type="term" value="F:unfolded protein binding"/>
    <property type="evidence" value="ECO:0007669"/>
    <property type="project" value="InterPro"/>
</dbReference>
<evidence type="ECO:0000256" key="1">
    <source>
        <dbReference type="ARBA" id="ARBA00004141"/>
    </source>
</evidence>
<dbReference type="GO" id="GO:0016272">
    <property type="term" value="C:prefoldin complex"/>
    <property type="evidence" value="ECO:0007669"/>
    <property type="project" value="InterPro"/>
</dbReference>
<evidence type="ECO:0000256" key="11">
    <source>
        <dbReference type="SAM" id="Coils"/>
    </source>
</evidence>
<protein>
    <recommendedName>
        <fullName evidence="13">Cyclic nucleotide-binding domain-containing protein</fullName>
    </recommendedName>
</protein>
<dbReference type="VEuPathDB" id="FungiDB:H310_00307"/>
<feature type="transmembrane region" description="Helical" evidence="12">
    <location>
        <begin position="703"/>
        <end position="727"/>
    </location>
</feature>
<dbReference type="SUPFAM" id="SSF46579">
    <property type="entry name" value="Prefoldin"/>
    <property type="match status" value="1"/>
</dbReference>
<feature type="domain" description="Cyclic nucleotide-binding" evidence="13">
    <location>
        <begin position="563"/>
        <end position="624"/>
    </location>
</feature>
<feature type="transmembrane region" description="Helical" evidence="12">
    <location>
        <begin position="184"/>
        <end position="202"/>
    </location>
</feature>
<keyword evidence="5 12" id="KW-1133">Transmembrane helix</keyword>
<evidence type="ECO:0000256" key="10">
    <source>
        <dbReference type="ARBA" id="ARBA00023303"/>
    </source>
</evidence>
<feature type="transmembrane region" description="Helical" evidence="12">
    <location>
        <begin position="437"/>
        <end position="455"/>
    </location>
</feature>
<dbReference type="Pfam" id="PF00027">
    <property type="entry name" value="cNMP_binding"/>
    <property type="match status" value="1"/>
</dbReference>
<feature type="transmembrane region" description="Helical" evidence="12">
    <location>
        <begin position="261"/>
        <end position="284"/>
    </location>
</feature>
<evidence type="ECO:0000256" key="2">
    <source>
        <dbReference type="ARBA" id="ARBA00008045"/>
    </source>
</evidence>
<dbReference type="InterPro" id="IPR050866">
    <property type="entry name" value="CNG_cation_channel"/>
</dbReference>
<feature type="transmembrane region" description="Helical" evidence="12">
    <location>
        <begin position="1145"/>
        <end position="1166"/>
    </location>
</feature>
<dbReference type="SUPFAM" id="SSF51206">
    <property type="entry name" value="cAMP-binding domain-like"/>
    <property type="match status" value="3"/>
</dbReference>
<evidence type="ECO:0000256" key="6">
    <source>
        <dbReference type="ARBA" id="ARBA00023065"/>
    </source>
</evidence>
<keyword evidence="7 12" id="KW-0472">Membrane</keyword>
<evidence type="ECO:0000313" key="15">
    <source>
        <dbReference type="Proteomes" id="UP000285060"/>
    </source>
</evidence>
<keyword evidence="10" id="KW-0407">Ion channel</keyword>
<feature type="transmembrane region" description="Helical" evidence="12">
    <location>
        <begin position="1382"/>
        <end position="1400"/>
    </location>
</feature>